<evidence type="ECO:0008006" key="4">
    <source>
        <dbReference type="Google" id="ProtNLM"/>
    </source>
</evidence>
<protein>
    <recommendedName>
        <fullName evidence="4">F-box domain-containing protein</fullName>
    </recommendedName>
</protein>
<feature type="compositionally biased region" description="Low complexity" evidence="1">
    <location>
        <begin position="7"/>
        <end position="16"/>
    </location>
</feature>
<evidence type="ECO:0000313" key="3">
    <source>
        <dbReference type="Proteomes" id="UP000799436"/>
    </source>
</evidence>
<keyword evidence="3" id="KW-1185">Reference proteome</keyword>
<feature type="region of interest" description="Disordered" evidence="1">
    <location>
        <begin position="1"/>
        <end position="31"/>
    </location>
</feature>
<gene>
    <name evidence="2" type="ORF">EJ03DRAFT_374354</name>
</gene>
<proteinExistence type="predicted"/>
<dbReference type="Proteomes" id="UP000799436">
    <property type="component" value="Unassembled WGS sequence"/>
</dbReference>
<evidence type="ECO:0000313" key="2">
    <source>
        <dbReference type="EMBL" id="KAF2769631.1"/>
    </source>
</evidence>
<reference evidence="2" key="1">
    <citation type="journal article" date="2020" name="Stud. Mycol.">
        <title>101 Dothideomycetes genomes: a test case for predicting lifestyles and emergence of pathogens.</title>
        <authorList>
            <person name="Haridas S."/>
            <person name="Albert R."/>
            <person name="Binder M."/>
            <person name="Bloem J."/>
            <person name="Labutti K."/>
            <person name="Salamov A."/>
            <person name="Andreopoulos B."/>
            <person name="Baker S."/>
            <person name="Barry K."/>
            <person name="Bills G."/>
            <person name="Bluhm B."/>
            <person name="Cannon C."/>
            <person name="Castanera R."/>
            <person name="Culley D."/>
            <person name="Daum C."/>
            <person name="Ezra D."/>
            <person name="Gonzalez J."/>
            <person name="Henrissat B."/>
            <person name="Kuo A."/>
            <person name="Liang C."/>
            <person name="Lipzen A."/>
            <person name="Lutzoni F."/>
            <person name="Magnuson J."/>
            <person name="Mondo S."/>
            <person name="Nolan M."/>
            <person name="Ohm R."/>
            <person name="Pangilinan J."/>
            <person name="Park H.-J."/>
            <person name="Ramirez L."/>
            <person name="Alfaro M."/>
            <person name="Sun H."/>
            <person name="Tritt A."/>
            <person name="Yoshinaga Y."/>
            <person name="Zwiers L.-H."/>
            <person name="Turgeon B."/>
            <person name="Goodwin S."/>
            <person name="Spatafora J."/>
            <person name="Crous P."/>
            <person name="Grigoriev I."/>
        </authorList>
    </citation>
    <scope>NUCLEOTIDE SEQUENCE</scope>
    <source>
        <strain evidence="2">CBS 116005</strain>
    </source>
</reference>
<accession>A0A6G1L9M1</accession>
<dbReference type="OrthoDB" id="10381669at2759"/>
<sequence>MARKITKITTTKNTNKSPAATHFKEEPRQTGGDGMVLFGGTEMTEQILLNLDRREIHYAKSVCRKFRDTIEAETGAPHVRNLHPLLVGDKTMRVRGCVYIFILLYIVRKPGQASKYYLKSRTEKLRGRAVSCKKSGRDCDLNDHYKEGSSWRQERLATDSTEFVVDEGFYSAGIALQGGSTLGDLVDAVLAREKSA</sequence>
<evidence type="ECO:0000256" key="1">
    <source>
        <dbReference type="SAM" id="MobiDB-lite"/>
    </source>
</evidence>
<name>A0A6G1L9M1_9PEZI</name>
<dbReference type="AlphaFoldDB" id="A0A6G1L9M1"/>
<organism evidence="2 3">
    <name type="scientific">Teratosphaeria nubilosa</name>
    <dbReference type="NCBI Taxonomy" id="161662"/>
    <lineage>
        <taxon>Eukaryota</taxon>
        <taxon>Fungi</taxon>
        <taxon>Dikarya</taxon>
        <taxon>Ascomycota</taxon>
        <taxon>Pezizomycotina</taxon>
        <taxon>Dothideomycetes</taxon>
        <taxon>Dothideomycetidae</taxon>
        <taxon>Mycosphaerellales</taxon>
        <taxon>Teratosphaeriaceae</taxon>
        <taxon>Teratosphaeria</taxon>
    </lineage>
</organism>
<dbReference type="EMBL" id="ML995832">
    <property type="protein sequence ID" value="KAF2769631.1"/>
    <property type="molecule type" value="Genomic_DNA"/>
</dbReference>